<name>X1BUJ5_9ZZZZ</name>
<dbReference type="Gene3D" id="1.20.120.1760">
    <property type="match status" value="1"/>
</dbReference>
<organism evidence="2">
    <name type="scientific">marine sediment metagenome</name>
    <dbReference type="NCBI Taxonomy" id="412755"/>
    <lineage>
        <taxon>unclassified sequences</taxon>
        <taxon>metagenomes</taxon>
        <taxon>ecological metagenomes</taxon>
    </lineage>
</organism>
<gene>
    <name evidence="2" type="ORF">S01H4_32394</name>
</gene>
<evidence type="ECO:0000313" key="2">
    <source>
        <dbReference type="EMBL" id="GAG87853.1"/>
    </source>
</evidence>
<dbReference type="InterPro" id="IPR000462">
    <property type="entry name" value="CDP-OH_P_trans"/>
</dbReference>
<evidence type="ECO:0008006" key="3">
    <source>
        <dbReference type="Google" id="ProtNLM"/>
    </source>
</evidence>
<dbReference type="EMBL" id="BART01016928">
    <property type="protein sequence ID" value="GAG87853.1"/>
    <property type="molecule type" value="Genomic_DNA"/>
</dbReference>
<keyword evidence="1" id="KW-0472">Membrane</keyword>
<evidence type="ECO:0000256" key="1">
    <source>
        <dbReference type="SAM" id="Phobius"/>
    </source>
</evidence>
<dbReference type="InterPro" id="IPR043130">
    <property type="entry name" value="CDP-OH_PTrfase_TM_dom"/>
</dbReference>
<sequence>MTKNSANYSPQHRLSAWLVHLFTASGAILGLLTLFMTFRGEYITAFWLMGATIVIDSLDGTLARFIGVKQVVPQIDGALLDNIVDYLNYVITPTFFILVSNLLPMHW</sequence>
<dbReference type="Pfam" id="PF01066">
    <property type="entry name" value="CDP-OH_P_transf"/>
    <property type="match status" value="1"/>
</dbReference>
<comment type="caution">
    <text evidence="2">The sequence shown here is derived from an EMBL/GenBank/DDBJ whole genome shotgun (WGS) entry which is preliminary data.</text>
</comment>
<accession>X1BUJ5</accession>
<dbReference type="GO" id="GO:0016020">
    <property type="term" value="C:membrane"/>
    <property type="evidence" value="ECO:0007669"/>
    <property type="project" value="InterPro"/>
</dbReference>
<feature type="transmembrane region" description="Helical" evidence="1">
    <location>
        <begin position="86"/>
        <end position="103"/>
    </location>
</feature>
<feature type="transmembrane region" description="Helical" evidence="1">
    <location>
        <begin position="45"/>
        <end position="66"/>
    </location>
</feature>
<dbReference type="GO" id="GO:0008654">
    <property type="term" value="P:phospholipid biosynthetic process"/>
    <property type="evidence" value="ECO:0007669"/>
    <property type="project" value="InterPro"/>
</dbReference>
<proteinExistence type="predicted"/>
<dbReference type="GO" id="GO:0016780">
    <property type="term" value="F:phosphotransferase activity, for other substituted phosphate groups"/>
    <property type="evidence" value="ECO:0007669"/>
    <property type="project" value="InterPro"/>
</dbReference>
<keyword evidence="1" id="KW-1133">Transmembrane helix</keyword>
<feature type="non-terminal residue" evidence="2">
    <location>
        <position position="107"/>
    </location>
</feature>
<dbReference type="AlphaFoldDB" id="X1BUJ5"/>
<protein>
    <recommendedName>
        <fullName evidence="3">Phosphatidylcholine synthase</fullName>
    </recommendedName>
</protein>
<reference evidence="2" key="1">
    <citation type="journal article" date="2014" name="Front. Microbiol.">
        <title>High frequency of phylogenetically diverse reductive dehalogenase-homologous genes in deep subseafloor sedimentary metagenomes.</title>
        <authorList>
            <person name="Kawai M."/>
            <person name="Futagami T."/>
            <person name="Toyoda A."/>
            <person name="Takaki Y."/>
            <person name="Nishi S."/>
            <person name="Hori S."/>
            <person name="Arai W."/>
            <person name="Tsubouchi T."/>
            <person name="Morono Y."/>
            <person name="Uchiyama I."/>
            <person name="Ito T."/>
            <person name="Fujiyama A."/>
            <person name="Inagaki F."/>
            <person name="Takami H."/>
        </authorList>
    </citation>
    <scope>NUCLEOTIDE SEQUENCE</scope>
    <source>
        <strain evidence="2">Expedition CK06-06</strain>
    </source>
</reference>
<keyword evidence="1" id="KW-0812">Transmembrane</keyword>
<feature type="transmembrane region" description="Helical" evidence="1">
    <location>
        <begin position="17"/>
        <end position="38"/>
    </location>
</feature>